<keyword evidence="1" id="KW-0812">Transmembrane</keyword>
<evidence type="ECO:0000313" key="3">
    <source>
        <dbReference type="Proteomes" id="UP000813462"/>
    </source>
</evidence>
<evidence type="ECO:0000313" key="2">
    <source>
        <dbReference type="EMBL" id="KAH7546746.1"/>
    </source>
</evidence>
<evidence type="ECO:0000256" key="1">
    <source>
        <dbReference type="SAM" id="Phobius"/>
    </source>
</evidence>
<evidence type="ECO:0008006" key="4">
    <source>
        <dbReference type="Google" id="ProtNLM"/>
    </source>
</evidence>
<feature type="transmembrane region" description="Helical" evidence="1">
    <location>
        <begin position="55"/>
        <end position="88"/>
    </location>
</feature>
<reference evidence="2" key="1">
    <citation type="journal article" date="2021" name="Front. Plant Sci.">
        <title>Chromosome-Scale Genome Assembly for Chinese Sour Jujube and Insights Into Its Genome Evolution and Domestication Signature.</title>
        <authorList>
            <person name="Shen L.-Y."/>
            <person name="Luo H."/>
            <person name="Wang X.-L."/>
            <person name="Wang X.-M."/>
            <person name="Qiu X.-J."/>
            <person name="Liu H."/>
            <person name="Zhou S.-S."/>
            <person name="Jia K.-H."/>
            <person name="Nie S."/>
            <person name="Bao Y.-T."/>
            <person name="Zhang R.-G."/>
            <person name="Yun Q.-Z."/>
            <person name="Chai Y.-H."/>
            <person name="Lu J.-Y."/>
            <person name="Li Y."/>
            <person name="Zhao S.-W."/>
            <person name="Mao J.-F."/>
            <person name="Jia S.-G."/>
            <person name="Mao Y.-M."/>
        </authorList>
    </citation>
    <scope>NUCLEOTIDE SEQUENCE</scope>
    <source>
        <strain evidence="2">AT0</strain>
        <tissue evidence="2">Leaf</tissue>
    </source>
</reference>
<sequence length="162" mass="18432">MDNSGSGSIMRNRRLESFLNTSSAPTYREKPQVSVKEAAQKPKADVYQDVDDDDGWVLALISCIRIVTCFLTMMVTTFIYPLIMLVLLPWPYERIRQGNIYGHVTGRLLMWILGNPIKIEVEVFYSSYIFLAADAVVRNNLSLIIFPEGTSSKYNTFHTSKP</sequence>
<proteinExistence type="predicted"/>
<comment type="caution">
    <text evidence="2">The sequence shown here is derived from an EMBL/GenBank/DDBJ whole genome shotgun (WGS) entry which is preliminary data.</text>
</comment>
<gene>
    <name evidence="2" type="ORF">FEM48_Zijuj01G0234200</name>
</gene>
<accession>A0A978W462</accession>
<dbReference type="EMBL" id="JAEACU010000001">
    <property type="protein sequence ID" value="KAH7546746.1"/>
    <property type="molecule type" value="Genomic_DNA"/>
</dbReference>
<dbReference type="Proteomes" id="UP000813462">
    <property type="component" value="Unassembled WGS sequence"/>
</dbReference>
<keyword evidence="1" id="KW-1133">Transmembrane helix</keyword>
<organism evidence="2 3">
    <name type="scientific">Ziziphus jujuba var. spinosa</name>
    <dbReference type="NCBI Taxonomy" id="714518"/>
    <lineage>
        <taxon>Eukaryota</taxon>
        <taxon>Viridiplantae</taxon>
        <taxon>Streptophyta</taxon>
        <taxon>Embryophyta</taxon>
        <taxon>Tracheophyta</taxon>
        <taxon>Spermatophyta</taxon>
        <taxon>Magnoliopsida</taxon>
        <taxon>eudicotyledons</taxon>
        <taxon>Gunneridae</taxon>
        <taxon>Pentapetalae</taxon>
        <taxon>rosids</taxon>
        <taxon>fabids</taxon>
        <taxon>Rosales</taxon>
        <taxon>Rhamnaceae</taxon>
        <taxon>Paliureae</taxon>
        <taxon>Ziziphus</taxon>
    </lineage>
</organism>
<name>A0A978W462_ZIZJJ</name>
<protein>
    <recommendedName>
        <fullName evidence="4">Phospholipid/glycerol acyltransferase domain-containing protein</fullName>
    </recommendedName>
</protein>
<dbReference type="AlphaFoldDB" id="A0A978W462"/>
<keyword evidence="1" id="KW-0472">Membrane</keyword>